<accession>A0A3D3G3N0</accession>
<dbReference type="EMBL" id="DPXL01000157">
    <property type="protein sequence ID" value="HCM32177.1"/>
    <property type="molecule type" value="Genomic_DNA"/>
</dbReference>
<protein>
    <recommendedName>
        <fullName evidence="3">DUF1311 domain-containing protein</fullName>
    </recommendedName>
</protein>
<evidence type="ECO:0000313" key="1">
    <source>
        <dbReference type="EMBL" id="HCM32177.1"/>
    </source>
</evidence>
<dbReference type="Proteomes" id="UP000262257">
    <property type="component" value="Unassembled WGS sequence"/>
</dbReference>
<reference evidence="1 2" key="1">
    <citation type="journal article" date="2018" name="Nat. Biotechnol.">
        <title>A standardized bacterial taxonomy based on genome phylogeny substantially revises the tree of life.</title>
        <authorList>
            <person name="Parks D.H."/>
            <person name="Chuvochina M."/>
            <person name="Waite D.W."/>
            <person name="Rinke C."/>
            <person name="Skarshewski A."/>
            <person name="Chaumeil P.A."/>
            <person name="Hugenholtz P."/>
        </authorList>
    </citation>
    <scope>NUCLEOTIDE SEQUENCE [LARGE SCALE GENOMIC DNA]</scope>
    <source>
        <strain evidence="1">UBA10045</strain>
    </source>
</reference>
<dbReference type="RefSeq" id="WP_005014944.1">
    <property type="nucleotide sequence ID" value="NZ_BKHE01000101.1"/>
</dbReference>
<comment type="caution">
    <text evidence="1">The sequence shown here is derived from an EMBL/GenBank/DDBJ whole genome shotgun (WGS) entry which is preliminary data.</text>
</comment>
<evidence type="ECO:0000313" key="2">
    <source>
        <dbReference type="Proteomes" id="UP000262257"/>
    </source>
</evidence>
<dbReference type="AlphaFoldDB" id="A0A3D3G3N0"/>
<organism evidence="1 2">
    <name type="scientific">Acinetobacter radioresistens</name>
    <dbReference type="NCBI Taxonomy" id="40216"/>
    <lineage>
        <taxon>Bacteria</taxon>
        <taxon>Pseudomonadati</taxon>
        <taxon>Pseudomonadota</taxon>
        <taxon>Gammaproteobacteria</taxon>
        <taxon>Moraxellales</taxon>
        <taxon>Moraxellaceae</taxon>
        <taxon>Acinetobacter</taxon>
    </lineage>
</organism>
<proteinExistence type="predicted"/>
<sequence length="340" mass="39449">MKKLLALSMLSCIAVLGGCDGFKNKDKQDQAAVQDMADWSCTNQDNLNQIQKYLKSEYLKEVEKNLRQSDYYEADRELLAKINQSLRFEVKNVRTVTEDPKNANQLNCESQLVVHFPKGLLQRAENAYQKYLENCEECEGGTTIADYLEEGESGLSLNNNQLRGTFSYDISKTDKEGLSLDIPNQNAVIDGVVFVTVKAVQYAAYVKENQEIQNSIKESVHENTVQTELAQKAMDIRKKELDAEKQKQVERLNQIWDSLTEEQRTQLKQDQSDWFEKRDVDCKVISQRSVYQIPEAEREVYQKQSNYWDKAMEQQNQDMQYTKCFNQKTAERSVYLNNLF</sequence>
<evidence type="ECO:0008006" key="3">
    <source>
        <dbReference type="Google" id="ProtNLM"/>
    </source>
</evidence>
<gene>
    <name evidence="1" type="ORF">DIC32_12515</name>
</gene>
<dbReference type="PROSITE" id="PS51257">
    <property type="entry name" value="PROKAR_LIPOPROTEIN"/>
    <property type="match status" value="1"/>
</dbReference>
<name>A0A3D3G3N0_ACIRA</name>